<dbReference type="AlphaFoldDB" id="A0A1R2B8R1"/>
<keyword evidence="1" id="KW-0175">Coiled coil</keyword>
<proteinExistence type="predicted"/>
<evidence type="ECO:0000313" key="3">
    <source>
        <dbReference type="Proteomes" id="UP000187209"/>
    </source>
</evidence>
<protein>
    <submittedName>
        <fullName evidence="2">Uncharacterized protein</fullName>
    </submittedName>
</protein>
<keyword evidence="3" id="KW-1185">Reference proteome</keyword>
<evidence type="ECO:0000313" key="2">
    <source>
        <dbReference type="EMBL" id="OMJ73065.1"/>
    </source>
</evidence>
<organism evidence="2 3">
    <name type="scientific">Stentor coeruleus</name>
    <dbReference type="NCBI Taxonomy" id="5963"/>
    <lineage>
        <taxon>Eukaryota</taxon>
        <taxon>Sar</taxon>
        <taxon>Alveolata</taxon>
        <taxon>Ciliophora</taxon>
        <taxon>Postciliodesmatophora</taxon>
        <taxon>Heterotrichea</taxon>
        <taxon>Heterotrichida</taxon>
        <taxon>Stentoridae</taxon>
        <taxon>Stentor</taxon>
    </lineage>
</organism>
<sequence length="144" mass="16315">MGNTPEKPSEIVTVKIADSEPNEDPISKIISNIECDMPALNKLNLHTSNFEEISDYLTSLHKFKITELLKTQNETLKKTEAVEALSKTVIEDNIGRYALIASKLKKSQIREELDVIKQDLEQTIADMNEIEAKILELNNKITNF</sequence>
<feature type="coiled-coil region" evidence="1">
    <location>
        <begin position="106"/>
        <end position="140"/>
    </location>
</feature>
<gene>
    <name evidence="2" type="ORF">SteCoe_28342</name>
</gene>
<dbReference type="EMBL" id="MPUH01000850">
    <property type="protein sequence ID" value="OMJ73065.1"/>
    <property type="molecule type" value="Genomic_DNA"/>
</dbReference>
<name>A0A1R2B8R1_9CILI</name>
<accession>A0A1R2B8R1</accession>
<comment type="caution">
    <text evidence="2">The sequence shown here is derived from an EMBL/GenBank/DDBJ whole genome shotgun (WGS) entry which is preliminary data.</text>
</comment>
<evidence type="ECO:0000256" key="1">
    <source>
        <dbReference type="SAM" id="Coils"/>
    </source>
</evidence>
<dbReference type="Proteomes" id="UP000187209">
    <property type="component" value="Unassembled WGS sequence"/>
</dbReference>
<reference evidence="2 3" key="1">
    <citation type="submission" date="2016-11" db="EMBL/GenBank/DDBJ databases">
        <title>The macronuclear genome of Stentor coeruleus: a giant cell with tiny introns.</title>
        <authorList>
            <person name="Slabodnick M."/>
            <person name="Ruby J.G."/>
            <person name="Reiff S.B."/>
            <person name="Swart E.C."/>
            <person name="Gosai S."/>
            <person name="Prabakaran S."/>
            <person name="Witkowska E."/>
            <person name="Larue G.E."/>
            <person name="Fisher S."/>
            <person name="Freeman R.M."/>
            <person name="Gunawardena J."/>
            <person name="Chu W."/>
            <person name="Stover N.A."/>
            <person name="Gregory B.D."/>
            <person name="Nowacki M."/>
            <person name="Derisi J."/>
            <person name="Roy S.W."/>
            <person name="Marshall W.F."/>
            <person name="Sood P."/>
        </authorList>
    </citation>
    <scope>NUCLEOTIDE SEQUENCE [LARGE SCALE GENOMIC DNA]</scope>
    <source>
        <strain evidence="2">WM001</strain>
    </source>
</reference>